<dbReference type="OrthoDB" id="3053346at2759"/>
<dbReference type="Proteomes" id="UP000027265">
    <property type="component" value="Unassembled WGS sequence"/>
</dbReference>
<keyword evidence="3" id="KW-1185">Reference proteome</keyword>
<dbReference type="AlphaFoldDB" id="A0A067PA15"/>
<protein>
    <submittedName>
        <fullName evidence="2">Uncharacterized protein</fullName>
    </submittedName>
</protein>
<sequence>MPESDRVSVVSAQTFSDISIDDRHPDEVWDRVTNSPRIYSIVAFSINLTATLDSLFGEDVSESLNPASLPRRAYVGFVQQKHGLPLYDDPYTECRIYFITQGLPSTDGVRQSTMCVPLWPATEHPSGRKPIKLREPLPWDNCYLHSTLFVDVRVLSANFEHAKITGVMFFPEAMHHREFRDEDQARRVVLRNERLPLAEGSVESAWKPDEAHNLPDPTLVHRDAEPEEIGNLVLGIMCAEPSDHVTVDATYDLSEISSPPDPQGFFEEEKAIRKLAREFLEHKAVLEAEEEAGWAREMREEHERMLAANTQPSADAPSETEQQRFPKRNRSNLLQVFTRTQERLRFMFNKLSLSTSRSGASTHPQTEVITPNSKFGRTPHGPNRFRTRVQQRIRSALGLTQRKSKCHPLVVE</sequence>
<evidence type="ECO:0000256" key="1">
    <source>
        <dbReference type="SAM" id="MobiDB-lite"/>
    </source>
</evidence>
<dbReference type="EMBL" id="KL197745">
    <property type="protein sequence ID" value="KDQ51763.1"/>
    <property type="molecule type" value="Genomic_DNA"/>
</dbReference>
<dbReference type="InParanoid" id="A0A067PA15"/>
<evidence type="ECO:0000313" key="3">
    <source>
        <dbReference type="Proteomes" id="UP000027265"/>
    </source>
</evidence>
<name>A0A067PA15_9AGAM</name>
<dbReference type="STRING" id="933084.A0A067PA15"/>
<evidence type="ECO:0000313" key="2">
    <source>
        <dbReference type="EMBL" id="KDQ51763.1"/>
    </source>
</evidence>
<gene>
    <name evidence="2" type="ORF">JAAARDRAFT_40790</name>
</gene>
<proteinExistence type="predicted"/>
<organism evidence="2 3">
    <name type="scientific">Jaapia argillacea MUCL 33604</name>
    <dbReference type="NCBI Taxonomy" id="933084"/>
    <lineage>
        <taxon>Eukaryota</taxon>
        <taxon>Fungi</taxon>
        <taxon>Dikarya</taxon>
        <taxon>Basidiomycota</taxon>
        <taxon>Agaricomycotina</taxon>
        <taxon>Agaricomycetes</taxon>
        <taxon>Agaricomycetidae</taxon>
        <taxon>Jaapiales</taxon>
        <taxon>Jaapiaceae</taxon>
        <taxon>Jaapia</taxon>
    </lineage>
</organism>
<feature type="compositionally biased region" description="Polar residues" evidence="1">
    <location>
        <begin position="355"/>
        <end position="375"/>
    </location>
</feature>
<feature type="region of interest" description="Disordered" evidence="1">
    <location>
        <begin position="355"/>
        <end position="384"/>
    </location>
</feature>
<feature type="region of interest" description="Disordered" evidence="1">
    <location>
        <begin position="308"/>
        <end position="327"/>
    </location>
</feature>
<accession>A0A067PA15</accession>
<dbReference type="HOGENOM" id="CLU_674493_0_0_1"/>
<reference evidence="3" key="1">
    <citation type="journal article" date="2014" name="Proc. Natl. Acad. Sci. U.S.A.">
        <title>Extensive sampling of basidiomycete genomes demonstrates inadequacy of the white-rot/brown-rot paradigm for wood decay fungi.</title>
        <authorList>
            <person name="Riley R."/>
            <person name="Salamov A.A."/>
            <person name="Brown D.W."/>
            <person name="Nagy L.G."/>
            <person name="Floudas D."/>
            <person name="Held B.W."/>
            <person name="Levasseur A."/>
            <person name="Lombard V."/>
            <person name="Morin E."/>
            <person name="Otillar R."/>
            <person name="Lindquist E.A."/>
            <person name="Sun H."/>
            <person name="LaButti K.M."/>
            <person name="Schmutz J."/>
            <person name="Jabbour D."/>
            <person name="Luo H."/>
            <person name="Baker S.E."/>
            <person name="Pisabarro A.G."/>
            <person name="Walton J.D."/>
            <person name="Blanchette R.A."/>
            <person name="Henrissat B."/>
            <person name="Martin F."/>
            <person name="Cullen D."/>
            <person name="Hibbett D.S."/>
            <person name="Grigoriev I.V."/>
        </authorList>
    </citation>
    <scope>NUCLEOTIDE SEQUENCE [LARGE SCALE GENOMIC DNA]</scope>
    <source>
        <strain evidence="3">MUCL 33604</strain>
    </source>
</reference>